<accession>A0A251SBR4</accession>
<name>A0A251SBR4_HELAN</name>
<reference evidence="2" key="2">
    <citation type="submission" date="2017-02" db="EMBL/GenBank/DDBJ databases">
        <title>Sunflower complete genome.</title>
        <authorList>
            <person name="Langlade N."/>
            <person name="Munos S."/>
        </authorList>
    </citation>
    <scope>NUCLEOTIDE SEQUENCE [LARGE SCALE GENOMIC DNA]</scope>
    <source>
        <tissue evidence="2">Leaves</tissue>
    </source>
</reference>
<proteinExistence type="predicted"/>
<sequence>MVLNRANFPIFRWFDVSAGLYFTSTIAELIAVEKDNAFIEGYMSSSKMIYRWRWRKSIIFLGFTLIHGARLEELSHKSCRKISAMRVSSHDKVRALTWHWRREPVSENECRGREQCKEMLQESLNHCN</sequence>
<evidence type="ECO:0000313" key="2">
    <source>
        <dbReference type="EMBL" id="OTF95705.1"/>
    </source>
</evidence>
<dbReference type="Proteomes" id="UP000215914">
    <property type="component" value="Chromosome 15"/>
</dbReference>
<reference evidence="1" key="3">
    <citation type="submission" date="2020-06" db="EMBL/GenBank/DDBJ databases">
        <title>Helianthus annuus Genome sequencing and assembly Release 2.</title>
        <authorList>
            <person name="Gouzy J."/>
            <person name="Langlade N."/>
            <person name="Munos S."/>
        </authorList>
    </citation>
    <scope>NUCLEOTIDE SEQUENCE</scope>
    <source>
        <tissue evidence="1">Leaves</tissue>
    </source>
</reference>
<protein>
    <submittedName>
        <fullName evidence="2">Uncharacterized protein</fullName>
    </submittedName>
</protein>
<reference evidence="1 3" key="1">
    <citation type="journal article" date="2017" name="Nature">
        <title>The sunflower genome provides insights into oil metabolism, flowering and Asterid evolution.</title>
        <authorList>
            <person name="Badouin H."/>
            <person name="Gouzy J."/>
            <person name="Grassa C.J."/>
            <person name="Murat F."/>
            <person name="Staton S.E."/>
            <person name="Cottret L."/>
            <person name="Lelandais-Briere C."/>
            <person name="Owens G.L."/>
            <person name="Carrere S."/>
            <person name="Mayjonade B."/>
            <person name="Legrand L."/>
            <person name="Gill N."/>
            <person name="Kane N.C."/>
            <person name="Bowers J.E."/>
            <person name="Hubner S."/>
            <person name="Bellec A."/>
            <person name="Berard A."/>
            <person name="Berges H."/>
            <person name="Blanchet N."/>
            <person name="Boniface M.C."/>
            <person name="Brunel D."/>
            <person name="Catrice O."/>
            <person name="Chaidir N."/>
            <person name="Claudel C."/>
            <person name="Donnadieu C."/>
            <person name="Faraut T."/>
            <person name="Fievet G."/>
            <person name="Helmstetter N."/>
            <person name="King M."/>
            <person name="Knapp S.J."/>
            <person name="Lai Z."/>
            <person name="Le Paslier M.C."/>
            <person name="Lippi Y."/>
            <person name="Lorenzon L."/>
            <person name="Mandel J.R."/>
            <person name="Marage G."/>
            <person name="Marchand G."/>
            <person name="Marquand E."/>
            <person name="Bret-Mestries E."/>
            <person name="Morien E."/>
            <person name="Nambeesan S."/>
            <person name="Nguyen T."/>
            <person name="Pegot-Espagnet P."/>
            <person name="Pouilly N."/>
            <person name="Raftis F."/>
            <person name="Sallet E."/>
            <person name="Schiex T."/>
            <person name="Thomas J."/>
            <person name="Vandecasteele C."/>
            <person name="Vares D."/>
            <person name="Vear F."/>
            <person name="Vautrin S."/>
            <person name="Crespi M."/>
            <person name="Mangin B."/>
            <person name="Burke J.M."/>
            <person name="Salse J."/>
            <person name="Munos S."/>
            <person name="Vincourt P."/>
            <person name="Rieseberg L.H."/>
            <person name="Langlade N.B."/>
        </authorList>
    </citation>
    <scope>NUCLEOTIDE SEQUENCE [LARGE SCALE GENOMIC DNA]</scope>
    <source>
        <strain evidence="3">cv. SF193</strain>
        <tissue evidence="1">Leaves</tissue>
    </source>
</reference>
<organism evidence="2 3">
    <name type="scientific">Helianthus annuus</name>
    <name type="common">Common sunflower</name>
    <dbReference type="NCBI Taxonomy" id="4232"/>
    <lineage>
        <taxon>Eukaryota</taxon>
        <taxon>Viridiplantae</taxon>
        <taxon>Streptophyta</taxon>
        <taxon>Embryophyta</taxon>
        <taxon>Tracheophyta</taxon>
        <taxon>Spermatophyta</taxon>
        <taxon>Magnoliopsida</taxon>
        <taxon>eudicotyledons</taxon>
        <taxon>Gunneridae</taxon>
        <taxon>Pentapetalae</taxon>
        <taxon>asterids</taxon>
        <taxon>campanulids</taxon>
        <taxon>Asterales</taxon>
        <taxon>Asteraceae</taxon>
        <taxon>Asteroideae</taxon>
        <taxon>Heliantheae alliance</taxon>
        <taxon>Heliantheae</taxon>
        <taxon>Helianthus</taxon>
    </lineage>
</organism>
<dbReference type="InParanoid" id="A0A251SBR4"/>
<dbReference type="Gramene" id="mRNA:HanXRQr2_Chr15g0707441">
    <property type="protein sequence ID" value="mRNA:HanXRQr2_Chr15g0707441"/>
    <property type="gene ID" value="HanXRQr2_Chr15g0707441"/>
</dbReference>
<dbReference type="EMBL" id="MNCJ02000330">
    <property type="protein sequence ID" value="KAF5765758.1"/>
    <property type="molecule type" value="Genomic_DNA"/>
</dbReference>
<evidence type="ECO:0000313" key="3">
    <source>
        <dbReference type="Proteomes" id="UP000215914"/>
    </source>
</evidence>
<keyword evidence="3" id="KW-1185">Reference proteome</keyword>
<dbReference type="AlphaFoldDB" id="A0A251SBR4"/>
<evidence type="ECO:0000313" key="1">
    <source>
        <dbReference type="EMBL" id="KAF5765758.1"/>
    </source>
</evidence>
<dbReference type="EMBL" id="CM007904">
    <property type="protein sequence ID" value="OTF95705.1"/>
    <property type="molecule type" value="Genomic_DNA"/>
</dbReference>
<gene>
    <name evidence="2" type="ORF">HannXRQ_Chr15g0486031</name>
    <name evidence="1" type="ORF">HanXRQr2_Chr15g0707441</name>
</gene>